<evidence type="ECO:0008006" key="4">
    <source>
        <dbReference type="Google" id="ProtNLM"/>
    </source>
</evidence>
<feature type="transmembrane region" description="Helical" evidence="1">
    <location>
        <begin position="122"/>
        <end position="143"/>
    </location>
</feature>
<gene>
    <name evidence="2" type="ORF">LGH70_19280</name>
</gene>
<feature type="transmembrane region" description="Helical" evidence="1">
    <location>
        <begin position="46"/>
        <end position="63"/>
    </location>
</feature>
<dbReference type="EMBL" id="JAJADQ010000011">
    <property type="protein sequence ID" value="MCB2379747.1"/>
    <property type="molecule type" value="Genomic_DNA"/>
</dbReference>
<organism evidence="2 3">
    <name type="scientific">Hymenobacter nitidus</name>
    <dbReference type="NCBI Taxonomy" id="2880929"/>
    <lineage>
        <taxon>Bacteria</taxon>
        <taxon>Pseudomonadati</taxon>
        <taxon>Bacteroidota</taxon>
        <taxon>Cytophagia</taxon>
        <taxon>Cytophagales</taxon>
        <taxon>Hymenobacteraceae</taxon>
        <taxon>Hymenobacter</taxon>
    </lineage>
</organism>
<protein>
    <recommendedName>
        <fullName evidence="4">DUF202 domain-containing protein</fullName>
    </recommendedName>
</protein>
<name>A0ABS8AIC5_9BACT</name>
<evidence type="ECO:0000313" key="2">
    <source>
        <dbReference type="EMBL" id="MCB2379747.1"/>
    </source>
</evidence>
<feature type="transmembrane region" description="Helical" evidence="1">
    <location>
        <begin position="163"/>
        <end position="184"/>
    </location>
</feature>
<keyword evidence="1" id="KW-0472">Membrane</keyword>
<feature type="transmembrane region" description="Helical" evidence="1">
    <location>
        <begin position="69"/>
        <end position="89"/>
    </location>
</feature>
<dbReference type="RefSeq" id="WP_226189071.1">
    <property type="nucleotide sequence ID" value="NZ_JAJADQ010000011.1"/>
</dbReference>
<proteinExistence type="predicted"/>
<reference evidence="2" key="1">
    <citation type="submission" date="2021-10" db="EMBL/GenBank/DDBJ databases">
        <authorList>
            <person name="Dean J.D."/>
            <person name="Kim M.K."/>
            <person name="Newey C.N."/>
            <person name="Stoker T.S."/>
            <person name="Thompson D.W."/>
            <person name="Grose J.H."/>
        </authorList>
    </citation>
    <scope>NUCLEOTIDE SEQUENCE</scope>
    <source>
        <strain evidence="2">BT635</strain>
    </source>
</reference>
<evidence type="ECO:0000256" key="1">
    <source>
        <dbReference type="SAM" id="Phobius"/>
    </source>
</evidence>
<comment type="caution">
    <text evidence="2">The sequence shown here is derived from an EMBL/GenBank/DDBJ whole genome shotgun (WGS) entry which is preliminary data.</text>
</comment>
<dbReference type="Proteomes" id="UP001165297">
    <property type="component" value="Unassembled WGS sequence"/>
</dbReference>
<keyword evidence="1" id="KW-1133">Transmembrane helix</keyword>
<keyword evidence="3" id="KW-1185">Reference proteome</keyword>
<evidence type="ECO:0000313" key="3">
    <source>
        <dbReference type="Proteomes" id="UP001165297"/>
    </source>
</evidence>
<keyword evidence="1" id="KW-0812">Transmembrane</keyword>
<sequence length="206" mass="23875">MELDDLRRHWQQPEPQPTALPEPALQELLSRQSGSLVASMRRNARAELTFTVLVMLGLGYFLLQPQKGFYQMYAVFMLLLSVATLYYFYRKLRLLRQMDCVEDNVQGHLQHLTASLRQLLAFYYRLTLLSGPLALLLLLGYDVGRELARPEAFRWNLMGLKAAAFLVFGAVLQVVAVYGTRWYMQRLYGQHLDRLEAASRDLEEEK</sequence>
<accession>A0ABS8AIC5</accession>